<feature type="transmembrane region" description="Helical" evidence="2">
    <location>
        <begin position="726"/>
        <end position="746"/>
    </location>
</feature>
<comment type="caution">
    <text evidence="3">The sequence shown here is derived from an EMBL/GenBank/DDBJ whole genome shotgun (WGS) entry which is preliminary data.</text>
</comment>
<feature type="transmembrane region" description="Helical" evidence="2">
    <location>
        <begin position="425"/>
        <end position="451"/>
    </location>
</feature>
<dbReference type="Pfam" id="PF05684">
    <property type="entry name" value="DUF819"/>
    <property type="match status" value="3"/>
</dbReference>
<dbReference type="EMBL" id="VOIH02000011">
    <property type="protein sequence ID" value="KAF3432943.1"/>
    <property type="molecule type" value="Genomic_DNA"/>
</dbReference>
<accession>A0A8K0GQD2</accession>
<proteinExistence type="predicted"/>
<dbReference type="OrthoDB" id="45797at2759"/>
<evidence type="ECO:0008006" key="5">
    <source>
        <dbReference type="Google" id="ProtNLM"/>
    </source>
</evidence>
<feature type="transmembrane region" description="Helical" evidence="2">
    <location>
        <begin position="232"/>
        <end position="254"/>
    </location>
</feature>
<sequence>MASNLHSVRTPHSPLPEFQWPRISSRQNSAASIKGSVSVSLSNRSQISLSTRLRSFSTQNRPRTSVRGLKVRSQLNAPLISPYDQWGNWTALLAAGAFGIWSEKNTKIGSALSGALVSTLVGLAASNLGVISTNAPAYSIVLEFLLPMAVPLLLYRADLRRVIKSTGTLLLAFLLGSVATTVGTVVAYLIVPMRSLGQDSWKIAAALMGRHIGGAVNYVAISDALGISPSILAAGLAADNVICALYFTTLFALASKVPPEASTSNEGAAMDADSEPGNKLPVLQTATALAVSFAICKSGSYLTKYLGIQGGILPAITAIVVILATIFPKPFVYLAPSGEAVAMILMQIFFAVVGASGSIWNVAKTAPSIFVFALIQIAVHLVVILGLGKLLRFDLKLLLIASNANVGGPTTACGMATAKEWSSMIVPGILAGIFGIAIATFLGIGFGLAFLKYMLPLLPADISHPLPPFPLLHVSHLPSRQTHLTVSVHSPASRPQWPYRSGNLNLSGTVKIRCLLRSPIIAPDDHWGTWTTLFAAGAFGLWSEKTKIGSMVSAALVSTLVGLAASNLGIIPYEAPAYSVMLEFLLPLTIPLLLFRADLRNVIRSTGALLLAFLLASVATIIGTLVAFLLVPMRSLGQDNWKIAAAIMGSYIGGSVNYVAISEALGVSPSVLAAGVAADNVICVVYFMETESDNGEKLPVLQSAAALTTSFMICKAAMYLTKLCGIPGGNLPVITAIVVVLATILPRHFGYLAPAGDAMALVLLQVFFAAVGAGGSIWNVINTAPSIFMFALVQVTVHLGLVLVLGKLLCFDLKLLLLASNANIGGPTTACGMARAKGWVSMVVPAILAGIFGVAIATFIGIGFGIMVLRHM</sequence>
<feature type="transmembrane region" description="Helical" evidence="2">
    <location>
        <begin position="843"/>
        <end position="869"/>
    </location>
</feature>
<feature type="region of interest" description="Disordered" evidence="1">
    <location>
        <begin position="1"/>
        <end position="20"/>
    </location>
</feature>
<feature type="transmembrane region" description="Helical" evidence="2">
    <location>
        <begin position="607"/>
        <end position="631"/>
    </location>
</feature>
<gene>
    <name evidence="3" type="ORF">FNV43_RR24045</name>
</gene>
<evidence type="ECO:0000313" key="3">
    <source>
        <dbReference type="EMBL" id="KAF3432943.1"/>
    </source>
</evidence>
<feature type="transmembrane region" description="Helical" evidence="2">
    <location>
        <begin position="667"/>
        <end position="688"/>
    </location>
</feature>
<dbReference type="PANTHER" id="PTHR34289">
    <property type="entry name" value="PROTEIN, PUTATIVE (DUF819)-RELATED"/>
    <property type="match status" value="1"/>
</dbReference>
<feature type="transmembrane region" description="Helical" evidence="2">
    <location>
        <begin position="548"/>
        <end position="570"/>
    </location>
</feature>
<dbReference type="PANTHER" id="PTHR34289:SF3">
    <property type="entry name" value="PROTEIN, PUTATIVE (DUF819)-RELATED"/>
    <property type="match status" value="1"/>
</dbReference>
<feature type="transmembrane region" description="Helical" evidence="2">
    <location>
        <begin position="308"/>
        <end position="328"/>
    </location>
</feature>
<feature type="transmembrane region" description="Helical" evidence="2">
    <location>
        <begin position="169"/>
        <end position="191"/>
    </location>
</feature>
<feature type="transmembrane region" description="Helical" evidence="2">
    <location>
        <begin position="758"/>
        <end position="781"/>
    </location>
</feature>
<organism evidence="3 4">
    <name type="scientific">Rhamnella rubrinervis</name>
    <dbReference type="NCBI Taxonomy" id="2594499"/>
    <lineage>
        <taxon>Eukaryota</taxon>
        <taxon>Viridiplantae</taxon>
        <taxon>Streptophyta</taxon>
        <taxon>Embryophyta</taxon>
        <taxon>Tracheophyta</taxon>
        <taxon>Spermatophyta</taxon>
        <taxon>Magnoliopsida</taxon>
        <taxon>eudicotyledons</taxon>
        <taxon>Gunneridae</taxon>
        <taxon>Pentapetalae</taxon>
        <taxon>rosids</taxon>
        <taxon>fabids</taxon>
        <taxon>Rosales</taxon>
        <taxon>Rhamnaceae</taxon>
        <taxon>rhamnoid group</taxon>
        <taxon>Rhamneae</taxon>
        <taxon>Rhamnella</taxon>
    </lineage>
</organism>
<feature type="transmembrane region" description="Helical" evidence="2">
    <location>
        <begin position="137"/>
        <end position="157"/>
    </location>
</feature>
<feature type="transmembrane region" description="Helical" evidence="2">
    <location>
        <begin position="340"/>
        <end position="363"/>
    </location>
</feature>
<dbReference type="InterPro" id="IPR008537">
    <property type="entry name" value="DUF819"/>
</dbReference>
<keyword evidence="2" id="KW-1133">Transmembrane helix</keyword>
<dbReference type="Proteomes" id="UP000796880">
    <property type="component" value="Unassembled WGS sequence"/>
</dbReference>
<dbReference type="AlphaFoldDB" id="A0A8K0GQD2"/>
<evidence type="ECO:0000256" key="2">
    <source>
        <dbReference type="SAM" id="Phobius"/>
    </source>
</evidence>
<keyword evidence="2" id="KW-0472">Membrane</keyword>
<protein>
    <recommendedName>
        <fullName evidence="5">Membrane protein YjcL</fullName>
    </recommendedName>
</protein>
<evidence type="ECO:0000256" key="1">
    <source>
        <dbReference type="SAM" id="MobiDB-lite"/>
    </source>
</evidence>
<feature type="transmembrane region" description="Helical" evidence="2">
    <location>
        <begin position="577"/>
        <end position="595"/>
    </location>
</feature>
<feature type="transmembrane region" description="Helical" evidence="2">
    <location>
        <begin position="111"/>
        <end position="131"/>
    </location>
</feature>
<feature type="transmembrane region" description="Helical" evidence="2">
    <location>
        <begin position="369"/>
        <end position="388"/>
    </location>
</feature>
<evidence type="ECO:0000313" key="4">
    <source>
        <dbReference type="Proteomes" id="UP000796880"/>
    </source>
</evidence>
<feature type="transmembrane region" description="Helical" evidence="2">
    <location>
        <begin position="787"/>
        <end position="810"/>
    </location>
</feature>
<reference evidence="3" key="1">
    <citation type="submission" date="2020-03" db="EMBL/GenBank/DDBJ databases">
        <title>A high-quality chromosome-level genome assembly of a woody plant with both climbing and erect habits, Rhamnella rubrinervis.</title>
        <authorList>
            <person name="Lu Z."/>
            <person name="Yang Y."/>
            <person name="Zhu X."/>
            <person name="Sun Y."/>
        </authorList>
    </citation>
    <scope>NUCLEOTIDE SEQUENCE</scope>
    <source>
        <strain evidence="3">BYM</strain>
        <tissue evidence="3">Leaf</tissue>
    </source>
</reference>
<keyword evidence="2" id="KW-0812">Transmembrane</keyword>
<name>A0A8K0GQD2_9ROSA</name>
<keyword evidence="4" id="KW-1185">Reference proteome</keyword>